<keyword evidence="1" id="KW-0472">Membrane</keyword>
<name>A0ABV9JL53_9GAMM</name>
<feature type="transmembrane region" description="Helical" evidence="1">
    <location>
        <begin position="73"/>
        <end position="92"/>
    </location>
</feature>
<proteinExistence type="predicted"/>
<keyword evidence="1" id="KW-0812">Transmembrane</keyword>
<feature type="transmembrane region" description="Helical" evidence="1">
    <location>
        <begin position="122"/>
        <end position="154"/>
    </location>
</feature>
<evidence type="ECO:0000313" key="3">
    <source>
        <dbReference type="Proteomes" id="UP001595962"/>
    </source>
</evidence>
<evidence type="ECO:0000313" key="2">
    <source>
        <dbReference type="EMBL" id="MFC4654950.1"/>
    </source>
</evidence>
<evidence type="ECO:0008006" key="4">
    <source>
        <dbReference type="Google" id="ProtNLM"/>
    </source>
</evidence>
<comment type="caution">
    <text evidence="2">The sequence shown here is derived from an EMBL/GenBank/DDBJ whole genome shotgun (WGS) entry which is preliminary data.</text>
</comment>
<sequence>MNNNRQTQLLWLLTLAMGLLPLGWQWLHGGIEAHHLLADPSLPTVSNAWGALIFPVLGVLASRRFRVINLFSFWRNFALAGLYAAAVAGSFLAGAEQITQPLFIAVFVMALVLPLHRAEIVLGYVLVMSLAFGAVLPLLMSLPAMVLACVATWLREVWTRRFKGTQSTNAI</sequence>
<dbReference type="RefSeq" id="WP_377333144.1">
    <property type="nucleotide sequence ID" value="NZ_JBHSGB010000006.1"/>
</dbReference>
<organism evidence="2 3">
    <name type="scientific">Rheinheimera marina</name>
    <dbReference type="NCBI Taxonomy" id="1774958"/>
    <lineage>
        <taxon>Bacteria</taxon>
        <taxon>Pseudomonadati</taxon>
        <taxon>Pseudomonadota</taxon>
        <taxon>Gammaproteobacteria</taxon>
        <taxon>Chromatiales</taxon>
        <taxon>Chromatiaceae</taxon>
        <taxon>Rheinheimera</taxon>
    </lineage>
</organism>
<feature type="transmembrane region" description="Helical" evidence="1">
    <location>
        <begin position="45"/>
        <end position="61"/>
    </location>
</feature>
<keyword evidence="1" id="KW-1133">Transmembrane helix</keyword>
<accession>A0ABV9JL53</accession>
<keyword evidence="3" id="KW-1185">Reference proteome</keyword>
<evidence type="ECO:0000256" key="1">
    <source>
        <dbReference type="SAM" id="Phobius"/>
    </source>
</evidence>
<dbReference type="Proteomes" id="UP001595962">
    <property type="component" value="Unassembled WGS sequence"/>
</dbReference>
<gene>
    <name evidence="2" type="ORF">ACFO3I_07990</name>
</gene>
<protein>
    <recommendedName>
        <fullName evidence="4">HPP family protein</fullName>
    </recommendedName>
</protein>
<dbReference type="EMBL" id="JBHSGB010000006">
    <property type="protein sequence ID" value="MFC4654950.1"/>
    <property type="molecule type" value="Genomic_DNA"/>
</dbReference>
<reference evidence="3" key="1">
    <citation type="journal article" date="2019" name="Int. J. Syst. Evol. Microbiol.">
        <title>The Global Catalogue of Microorganisms (GCM) 10K type strain sequencing project: providing services to taxonomists for standard genome sequencing and annotation.</title>
        <authorList>
            <consortium name="The Broad Institute Genomics Platform"/>
            <consortium name="The Broad Institute Genome Sequencing Center for Infectious Disease"/>
            <person name="Wu L."/>
            <person name="Ma J."/>
        </authorList>
    </citation>
    <scope>NUCLEOTIDE SEQUENCE [LARGE SCALE GENOMIC DNA]</scope>
    <source>
        <strain evidence="3">DT28</strain>
    </source>
</reference>